<organism evidence="2">
    <name type="scientific">Araucaria cunninghamii</name>
    <name type="common">Hoop pine</name>
    <name type="synonym">Moreton Bay pine</name>
    <dbReference type="NCBI Taxonomy" id="56994"/>
    <lineage>
        <taxon>Eukaryota</taxon>
        <taxon>Viridiplantae</taxon>
        <taxon>Streptophyta</taxon>
        <taxon>Embryophyta</taxon>
        <taxon>Tracheophyta</taxon>
        <taxon>Spermatophyta</taxon>
        <taxon>Pinopsida</taxon>
        <taxon>Pinidae</taxon>
        <taxon>Conifers II</taxon>
        <taxon>Araucariales</taxon>
        <taxon>Araucariaceae</taxon>
        <taxon>Araucaria</taxon>
    </lineage>
</organism>
<accession>A0A0D6QT06</accession>
<protein>
    <submittedName>
        <fullName evidence="2">Uncharacterized protein</fullName>
    </submittedName>
</protein>
<dbReference type="PANTHER" id="PTHR33509">
    <property type="entry name" value="LATE EMBRYOGENIS ABUNDANT PROTEIN 2-RELATED"/>
    <property type="match status" value="1"/>
</dbReference>
<dbReference type="EMBL" id="GCKF01046281">
    <property type="protein sequence ID" value="JAG93581.1"/>
    <property type="molecule type" value="Transcribed_RNA"/>
</dbReference>
<sequence>MAMARSIFGAKAVAAGAMFPFRSDGFTSSILASLRGFCSSTLRVESSVEEIRGKHLQQGKWNDKSSSSERQQRSWMPDPVTGCFVPEDQFGQIDVADLRESVLRDHSIFRGKN</sequence>
<proteinExistence type="predicted"/>
<feature type="compositionally biased region" description="Basic and acidic residues" evidence="1">
    <location>
        <begin position="61"/>
        <end position="72"/>
    </location>
</feature>
<feature type="region of interest" description="Disordered" evidence="1">
    <location>
        <begin position="55"/>
        <end position="80"/>
    </location>
</feature>
<evidence type="ECO:0000313" key="2">
    <source>
        <dbReference type="EMBL" id="JAG93581.1"/>
    </source>
</evidence>
<evidence type="ECO:0000256" key="1">
    <source>
        <dbReference type="SAM" id="MobiDB-lite"/>
    </source>
</evidence>
<dbReference type="AlphaFoldDB" id="A0A0D6QT06"/>
<name>A0A0D6QT06_ARACU</name>
<dbReference type="PANTHER" id="PTHR33509:SF21">
    <property type="entry name" value="OS02G0564600 PROTEIN"/>
    <property type="match status" value="1"/>
</dbReference>
<dbReference type="InterPro" id="IPR004926">
    <property type="entry name" value="LEA_3a"/>
</dbReference>
<dbReference type="Pfam" id="PF03242">
    <property type="entry name" value="LEA_3a"/>
    <property type="match status" value="1"/>
</dbReference>
<reference evidence="2" key="1">
    <citation type="submission" date="2015-03" db="EMBL/GenBank/DDBJ databases">
        <title>A transcriptome of Araucaria cunninghamii, an australian fine timber species.</title>
        <authorList>
            <person name="Jing Yi C.J.Y."/>
            <person name="Yin San L.Y.S."/>
            <person name="Abdul Karim S.S."/>
            <person name="Wan Azmi N.N."/>
            <person name="Hercus R.R."/>
            <person name="Croft L.L."/>
        </authorList>
    </citation>
    <scope>NUCLEOTIDE SEQUENCE</scope>
    <source>
        <strain evidence="2">MI0301</strain>
        <tissue evidence="2">Leaf</tissue>
    </source>
</reference>